<keyword evidence="2" id="KW-0812">Transmembrane</keyword>
<sequence>MASKRRNMFHKNKTQETTEKGILRSVEECGLKQGESRIVRRVLNWKDWILSILDFLAEPHSSIPSWWYLLCTKCRQKESGPGWEPPFWQSFCPYPFCPTYRHMARVLALFLLVVLAWGIIFSVVGHDAAPGGQLFDIAVLCIAANFGGWIFRMVTMPPLVGMLFVGILFQNVGLINIHGEYNAVVAELRQFHQQQALG</sequence>
<comment type="caution">
    <text evidence="3">The sequence shown here is derived from an EMBL/GenBank/DDBJ whole genome shotgun (WGS) entry which is preliminary data.</text>
</comment>
<evidence type="ECO:0000313" key="4">
    <source>
        <dbReference type="Proteomes" id="UP001558652"/>
    </source>
</evidence>
<dbReference type="InterPro" id="IPR051843">
    <property type="entry name" value="CPA1_transporter"/>
</dbReference>
<feature type="transmembrane region" description="Helical" evidence="2">
    <location>
        <begin position="106"/>
        <end position="125"/>
    </location>
</feature>
<dbReference type="PANTHER" id="PTHR31102">
    <property type="match status" value="1"/>
</dbReference>
<feature type="transmembrane region" description="Helical" evidence="2">
    <location>
        <begin position="158"/>
        <end position="179"/>
    </location>
</feature>
<evidence type="ECO:0000256" key="1">
    <source>
        <dbReference type="ARBA" id="ARBA00007367"/>
    </source>
</evidence>
<accession>A0ABD0YBG3</accession>
<comment type="similarity">
    <text evidence="1">Belongs to the monovalent cation:proton antiporter 1 (CPA1) transporter (TC 2.A.36) family.</text>
</comment>
<keyword evidence="2" id="KW-1133">Transmembrane helix</keyword>
<keyword evidence="4" id="KW-1185">Reference proteome</keyword>
<organism evidence="3 4">
    <name type="scientific">Ranatra chinensis</name>
    <dbReference type="NCBI Taxonomy" id="642074"/>
    <lineage>
        <taxon>Eukaryota</taxon>
        <taxon>Metazoa</taxon>
        <taxon>Ecdysozoa</taxon>
        <taxon>Arthropoda</taxon>
        <taxon>Hexapoda</taxon>
        <taxon>Insecta</taxon>
        <taxon>Pterygota</taxon>
        <taxon>Neoptera</taxon>
        <taxon>Paraneoptera</taxon>
        <taxon>Hemiptera</taxon>
        <taxon>Heteroptera</taxon>
        <taxon>Panheteroptera</taxon>
        <taxon>Nepomorpha</taxon>
        <taxon>Nepidae</taxon>
        <taxon>Ranatrinae</taxon>
        <taxon>Ranatra</taxon>
    </lineage>
</organism>
<dbReference type="Proteomes" id="UP001558652">
    <property type="component" value="Unassembled WGS sequence"/>
</dbReference>
<keyword evidence="2" id="KW-0472">Membrane</keyword>
<proteinExistence type="inferred from homology"/>
<evidence type="ECO:0000313" key="3">
    <source>
        <dbReference type="EMBL" id="KAL1124009.1"/>
    </source>
</evidence>
<evidence type="ECO:0000256" key="2">
    <source>
        <dbReference type="SAM" id="Phobius"/>
    </source>
</evidence>
<reference evidence="3 4" key="1">
    <citation type="submission" date="2024-07" db="EMBL/GenBank/DDBJ databases">
        <title>Chromosome-level genome assembly of the water stick insect Ranatra chinensis (Heteroptera: Nepidae).</title>
        <authorList>
            <person name="Liu X."/>
        </authorList>
    </citation>
    <scope>NUCLEOTIDE SEQUENCE [LARGE SCALE GENOMIC DNA]</scope>
    <source>
        <strain evidence="3">Cailab_2021Rc</strain>
        <tissue evidence="3">Muscle</tissue>
    </source>
</reference>
<dbReference type="EMBL" id="JBFDAA010000011">
    <property type="protein sequence ID" value="KAL1124009.1"/>
    <property type="molecule type" value="Genomic_DNA"/>
</dbReference>
<dbReference type="AlphaFoldDB" id="A0ABD0YBG3"/>
<gene>
    <name evidence="3" type="ORF">AAG570_001779</name>
</gene>
<name>A0ABD0YBG3_9HEMI</name>
<dbReference type="PANTHER" id="PTHR31102:SF1">
    <property type="entry name" value="CATION_H+ EXCHANGER DOMAIN-CONTAINING PROTEIN"/>
    <property type="match status" value="1"/>
</dbReference>
<protein>
    <submittedName>
        <fullName evidence="3">Uncharacterized protein</fullName>
    </submittedName>
</protein>